<protein>
    <submittedName>
        <fullName evidence="1">Uncharacterized protein</fullName>
    </submittedName>
</protein>
<comment type="caution">
    <text evidence="1">The sequence shown here is derived from an EMBL/GenBank/DDBJ whole genome shotgun (WGS) entry which is preliminary data.</text>
</comment>
<reference evidence="1 2" key="1">
    <citation type="journal article" date="2019" name="Int. J. Syst. Evol. Microbiol.">
        <title>The Global Catalogue of Microorganisms (GCM) 10K type strain sequencing project: providing services to taxonomists for standard genome sequencing and annotation.</title>
        <authorList>
            <consortium name="The Broad Institute Genomics Platform"/>
            <consortium name="The Broad Institute Genome Sequencing Center for Infectious Disease"/>
            <person name="Wu L."/>
            <person name="Ma J."/>
        </authorList>
    </citation>
    <scope>NUCLEOTIDE SEQUENCE [LARGE SCALE GENOMIC DNA]</scope>
    <source>
        <strain evidence="1 2">JCM 13250</strain>
    </source>
</reference>
<dbReference type="Proteomes" id="UP001500218">
    <property type="component" value="Unassembled WGS sequence"/>
</dbReference>
<organism evidence="1 2">
    <name type="scientific">Luedemannella flava</name>
    <dbReference type="NCBI Taxonomy" id="349316"/>
    <lineage>
        <taxon>Bacteria</taxon>
        <taxon>Bacillati</taxon>
        <taxon>Actinomycetota</taxon>
        <taxon>Actinomycetes</taxon>
        <taxon>Micromonosporales</taxon>
        <taxon>Micromonosporaceae</taxon>
        <taxon>Luedemannella</taxon>
    </lineage>
</organism>
<evidence type="ECO:0000313" key="2">
    <source>
        <dbReference type="Proteomes" id="UP001500218"/>
    </source>
</evidence>
<accession>A0ABN2M2A1</accession>
<name>A0ABN2M2A1_9ACTN</name>
<sequence>MSPSIVGAGSTDNVVGSPTRSVVPFFCMVANGPLPPLENDMGKSGAFGTTEPSASRFNVASASVHEPSDVRAKRGVTDSFTVQVLSGLAKIWRVDVRPDIDSTRWRHRAAIANAADASPTDVRHVGATAGAAAAAAGAVVTAVIPAATRSAAATARATNVNQFTVDFGRKRPQCNISKPP</sequence>
<proteinExistence type="predicted"/>
<gene>
    <name evidence="1" type="ORF">GCM10009682_27470</name>
</gene>
<dbReference type="EMBL" id="BAAALT010000073">
    <property type="protein sequence ID" value="GAA1804234.1"/>
    <property type="molecule type" value="Genomic_DNA"/>
</dbReference>
<evidence type="ECO:0000313" key="1">
    <source>
        <dbReference type="EMBL" id="GAA1804234.1"/>
    </source>
</evidence>
<keyword evidence="2" id="KW-1185">Reference proteome</keyword>